<sequence>MSFLNNCSPGACLKALRTSAVVMAGALTMVLAAPAVQAAHSDGPLVPAEIKSGNPTCTNFYGSSINGEELIEFKYEPVVSAIGVGDGTLSVDIVVDGKMFSWAATGGNIIGIFAKGGPGGHLYDYADLSDPSVHAPVQTDHDNGLTALEGRGLSHISFCYTPGAPAVSITKACDGPGVTQPGGTTVLYTYESTITNDSSGDFDLTGFRLKDSPPAGIASCTVTDVGGVAVGIGLNDATFTAIGGGSLASGESLDLEIQCLTSDGVGAISEANELFVEADVVDSADVVENSVESDICEFNATPQIAVRKMCADTPVRLMADPETDELMVEACVEIEVENTGLEALENVTLLDDTVGGIYAAPSGFDIGGLAPGAIHMTGKVCYLPKASDSNLTQDGEELGKYLVWTSDTGEAGNFLAALFDNTAVAIGDGVLSGQTAGPVQATAKCSICWDDDGEGDMACPDPDDVPDPLFQ</sequence>
<feature type="signal peptide" evidence="1">
    <location>
        <begin position="1"/>
        <end position="38"/>
    </location>
</feature>
<dbReference type="Proteomes" id="UP001058461">
    <property type="component" value="Chromosome"/>
</dbReference>
<gene>
    <name evidence="2" type="ORF">KDW95_00400</name>
</gene>
<accession>A0ABY5HJA3</accession>
<name>A0ABY5HJA3_9GAMM</name>
<evidence type="ECO:0000313" key="2">
    <source>
        <dbReference type="EMBL" id="UTW12189.1"/>
    </source>
</evidence>
<evidence type="ECO:0000256" key="1">
    <source>
        <dbReference type="SAM" id="SignalP"/>
    </source>
</evidence>
<proteinExistence type="predicted"/>
<evidence type="ECO:0000313" key="3">
    <source>
        <dbReference type="Proteomes" id="UP001058461"/>
    </source>
</evidence>
<protein>
    <recommendedName>
        <fullName evidence="4">DUF11 domain-containing protein</fullName>
    </recommendedName>
</protein>
<dbReference type="RefSeq" id="WP_255854249.1">
    <property type="nucleotide sequence ID" value="NZ_CP073347.1"/>
</dbReference>
<reference evidence="2" key="1">
    <citation type="submission" date="2021-04" db="EMBL/GenBank/DDBJ databases">
        <title>Oceanospirillales bacteria with DddD are important DMSP degraders in coastal seawater.</title>
        <authorList>
            <person name="Liu J."/>
        </authorList>
    </citation>
    <scope>NUCLEOTIDE SEQUENCE</scope>
    <source>
        <strain evidence="2">D13-1</strain>
    </source>
</reference>
<dbReference type="EMBL" id="CP073347">
    <property type="protein sequence ID" value="UTW12189.1"/>
    <property type="molecule type" value="Genomic_DNA"/>
</dbReference>
<keyword evidence="3" id="KW-1185">Reference proteome</keyword>
<keyword evidence="1" id="KW-0732">Signal</keyword>
<feature type="chain" id="PRO_5045267942" description="DUF11 domain-containing protein" evidence="1">
    <location>
        <begin position="39"/>
        <end position="471"/>
    </location>
</feature>
<organism evidence="2 3">
    <name type="scientific">Marinobacterium rhizophilum</name>
    <dbReference type="NCBI Taxonomy" id="420402"/>
    <lineage>
        <taxon>Bacteria</taxon>
        <taxon>Pseudomonadati</taxon>
        <taxon>Pseudomonadota</taxon>
        <taxon>Gammaproteobacteria</taxon>
        <taxon>Oceanospirillales</taxon>
        <taxon>Oceanospirillaceae</taxon>
        <taxon>Marinobacterium</taxon>
    </lineage>
</organism>
<evidence type="ECO:0008006" key="4">
    <source>
        <dbReference type="Google" id="ProtNLM"/>
    </source>
</evidence>